<feature type="compositionally biased region" description="Acidic residues" evidence="1">
    <location>
        <begin position="49"/>
        <end position="71"/>
    </location>
</feature>
<reference evidence="2" key="2">
    <citation type="submission" date="2014-03" db="EMBL/GenBank/DDBJ databases">
        <authorList>
            <person name="Genoscope - CEA"/>
        </authorList>
    </citation>
    <scope>NUCLEOTIDE SEQUENCE</scope>
</reference>
<organism evidence="2 3">
    <name type="scientific">Oncorhynchus mykiss</name>
    <name type="common">Rainbow trout</name>
    <name type="synonym">Salmo gairdneri</name>
    <dbReference type="NCBI Taxonomy" id="8022"/>
    <lineage>
        <taxon>Eukaryota</taxon>
        <taxon>Metazoa</taxon>
        <taxon>Chordata</taxon>
        <taxon>Craniata</taxon>
        <taxon>Vertebrata</taxon>
        <taxon>Euteleostomi</taxon>
        <taxon>Actinopterygii</taxon>
        <taxon>Neopterygii</taxon>
        <taxon>Teleostei</taxon>
        <taxon>Protacanthopterygii</taxon>
        <taxon>Salmoniformes</taxon>
        <taxon>Salmonidae</taxon>
        <taxon>Salmoninae</taxon>
        <taxon>Oncorhynchus</taxon>
    </lineage>
</organism>
<dbReference type="EMBL" id="FR908656">
    <property type="protein sequence ID" value="CDQ88482.1"/>
    <property type="molecule type" value="Genomic_DNA"/>
</dbReference>
<dbReference type="PaxDb" id="8022-A0A060YAC0"/>
<evidence type="ECO:0000256" key="1">
    <source>
        <dbReference type="SAM" id="MobiDB-lite"/>
    </source>
</evidence>
<protein>
    <submittedName>
        <fullName evidence="2">Uncharacterized protein</fullName>
    </submittedName>
</protein>
<reference evidence="2" key="1">
    <citation type="journal article" date="2014" name="Nat. Commun.">
        <title>The rainbow trout genome provides novel insights into evolution after whole-genome duplication in vertebrates.</title>
        <authorList>
            <person name="Berthelot C."/>
            <person name="Brunet F."/>
            <person name="Chalopin D."/>
            <person name="Juanchich A."/>
            <person name="Bernard M."/>
            <person name="Noel B."/>
            <person name="Bento P."/>
            <person name="Da Silva C."/>
            <person name="Labadie K."/>
            <person name="Alberti A."/>
            <person name="Aury J.M."/>
            <person name="Louis A."/>
            <person name="Dehais P."/>
            <person name="Bardou P."/>
            <person name="Montfort J."/>
            <person name="Klopp C."/>
            <person name="Cabau C."/>
            <person name="Gaspin C."/>
            <person name="Thorgaard G.H."/>
            <person name="Boussaha M."/>
            <person name="Quillet E."/>
            <person name="Guyomard R."/>
            <person name="Galiana D."/>
            <person name="Bobe J."/>
            <person name="Volff J.N."/>
            <person name="Genet C."/>
            <person name="Wincker P."/>
            <person name="Jaillon O."/>
            <person name="Roest Crollius H."/>
            <person name="Guiguen Y."/>
        </authorList>
    </citation>
    <scope>NUCLEOTIDE SEQUENCE [LARGE SCALE GENOMIC DNA]</scope>
</reference>
<feature type="region of interest" description="Disordered" evidence="1">
    <location>
        <begin position="1"/>
        <end position="76"/>
    </location>
</feature>
<dbReference type="Proteomes" id="UP000193380">
    <property type="component" value="Unassembled WGS sequence"/>
</dbReference>
<proteinExistence type="predicted"/>
<evidence type="ECO:0000313" key="2">
    <source>
        <dbReference type="EMBL" id="CDQ88482.1"/>
    </source>
</evidence>
<sequence>MLELGKKASHAISHKDSSTVVEQGGELARMGNRTSNHYPLQDDTGSFTDDSEEWTNDDDEPLSYPIEEDPTESGHIQTISMTGSRELSIHHQQTQNYTTIDGMDMQVKHEALQKLATFFHKPVVEEPVRRPEEPEPISPVEIEEPVYPCKVEADLELPDMMILPPPGPFADDNQ</sequence>
<name>A0A060YAC0_ONCMY</name>
<accession>A0A060YAC0</accession>
<dbReference type="AlphaFoldDB" id="A0A060YAC0"/>
<dbReference type="STRING" id="8022.A0A060YAC0"/>
<feature type="compositionally biased region" description="Polar residues" evidence="1">
    <location>
        <begin position="32"/>
        <end position="48"/>
    </location>
</feature>
<evidence type="ECO:0000313" key="3">
    <source>
        <dbReference type="Proteomes" id="UP000193380"/>
    </source>
</evidence>
<gene>
    <name evidence="2" type="ORF">GSONMT00008874001</name>
</gene>